<evidence type="ECO:0000313" key="8">
    <source>
        <dbReference type="EnsemblMetazoa" id="tetur05g04930.1"/>
    </source>
</evidence>
<dbReference type="AlphaFoldDB" id="T1K540"/>
<evidence type="ECO:0000256" key="1">
    <source>
        <dbReference type="ARBA" id="ARBA00004141"/>
    </source>
</evidence>
<keyword evidence="4" id="KW-0813">Transport</keyword>
<comment type="similarity">
    <text evidence="2">Belongs to the bile acid:sodium symporter (BASS) (TC 2.A.28) family.</text>
</comment>
<dbReference type="GO" id="GO:0016020">
    <property type="term" value="C:membrane"/>
    <property type="evidence" value="ECO:0007669"/>
    <property type="project" value="UniProtKB-SubCell"/>
</dbReference>
<dbReference type="Gene3D" id="1.20.1530.20">
    <property type="match status" value="1"/>
</dbReference>
<dbReference type="eggNOG" id="KOG2718">
    <property type="taxonomic scope" value="Eukaryota"/>
</dbReference>
<feature type="transmembrane region" description="Helical" evidence="7">
    <location>
        <begin position="152"/>
        <end position="172"/>
    </location>
</feature>
<dbReference type="Pfam" id="PF01758">
    <property type="entry name" value="SBF"/>
    <property type="match status" value="1"/>
</dbReference>
<dbReference type="InterPro" id="IPR004710">
    <property type="entry name" value="Bilac:Na_transpt"/>
</dbReference>
<comment type="subcellular location">
    <subcellularLocation>
        <location evidence="1">Membrane</location>
        <topology evidence="1">Multi-pass membrane protein</topology>
    </subcellularLocation>
</comment>
<keyword evidence="9" id="KW-1185">Reference proteome</keyword>
<feature type="transmembrane region" description="Helical" evidence="7">
    <location>
        <begin position="243"/>
        <end position="265"/>
    </location>
</feature>
<evidence type="ECO:0000256" key="6">
    <source>
        <dbReference type="ARBA" id="ARBA00023136"/>
    </source>
</evidence>
<reference evidence="9" key="1">
    <citation type="submission" date="2011-08" db="EMBL/GenBank/DDBJ databases">
        <authorList>
            <person name="Rombauts S."/>
        </authorList>
    </citation>
    <scope>NUCLEOTIDE SEQUENCE</scope>
    <source>
        <strain evidence="9">London</strain>
    </source>
</reference>
<keyword evidence="3 7" id="KW-0812">Transmembrane</keyword>
<evidence type="ECO:0000256" key="3">
    <source>
        <dbReference type="ARBA" id="ARBA00022692"/>
    </source>
</evidence>
<evidence type="ECO:0000256" key="5">
    <source>
        <dbReference type="ARBA" id="ARBA00022989"/>
    </source>
</evidence>
<feature type="transmembrane region" description="Helical" evidence="7">
    <location>
        <begin position="219"/>
        <end position="237"/>
    </location>
</feature>
<evidence type="ECO:0008006" key="10">
    <source>
        <dbReference type="Google" id="ProtNLM"/>
    </source>
</evidence>
<dbReference type="EnsemblMetazoa" id="tetur05g04930.1">
    <property type="protein sequence ID" value="tetur05g04930.1"/>
    <property type="gene ID" value="tetur05g04930"/>
</dbReference>
<organism evidence="8 9">
    <name type="scientific">Tetranychus urticae</name>
    <name type="common">Two-spotted spider mite</name>
    <dbReference type="NCBI Taxonomy" id="32264"/>
    <lineage>
        <taxon>Eukaryota</taxon>
        <taxon>Metazoa</taxon>
        <taxon>Ecdysozoa</taxon>
        <taxon>Arthropoda</taxon>
        <taxon>Chelicerata</taxon>
        <taxon>Arachnida</taxon>
        <taxon>Acari</taxon>
        <taxon>Acariformes</taxon>
        <taxon>Trombidiformes</taxon>
        <taxon>Prostigmata</taxon>
        <taxon>Eleutherengona</taxon>
        <taxon>Raphignathae</taxon>
        <taxon>Tetranychoidea</taxon>
        <taxon>Tetranychidae</taxon>
        <taxon>Tetranychus</taxon>
    </lineage>
</organism>
<evidence type="ECO:0000256" key="7">
    <source>
        <dbReference type="SAM" id="Phobius"/>
    </source>
</evidence>
<sequence length="327" mass="36049">MIAQIMFDSLAECKVWNHVRRPYGILTGMISQFLLLPFSAYCLVHVLAIDPLHAAGLLILASSPGGVTSNIFTFFCDGDVSLSVTMTSISTIAALVMMPFNIWLYGRSLESDTIVIPYASMTTSLFFLTLPVLFGMIVFWKWPKVAPFLTKFGSIAGFLIIIVCEAMEVMIFPDIFDDIPAKLYIAEVALPVLGLALGFGCASIFSLPYASRRTVAIECGVQNVGTALAIVSLSYPFEQLRKVWLFPFLYAFSMLGVCVVMAVVYQTYKHLAGKKVYINDDIPSNRDKIQTQFSGLPMTEPEDGDPMINSDCESDIVTVEVMSMPKV</sequence>
<feature type="transmembrane region" description="Helical" evidence="7">
    <location>
        <begin position="184"/>
        <end position="207"/>
    </location>
</feature>
<feature type="transmembrane region" description="Helical" evidence="7">
    <location>
        <begin position="116"/>
        <end position="140"/>
    </location>
</feature>
<feature type="transmembrane region" description="Helical" evidence="7">
    <location>
        <begin position="54"/>
        <end position="75"/>
    </location>
</feature>
<keyword evidence="6 7" id="KW-0472">Membrane</keyword>
<reference evidence="8" key="2">
    <citation type="submission" date="2015-06" db="UniProtKB">
        <authorList>
            <consortium name="EnsemblMetazoa"/>
        </authorList>
    </citation>
    <scope>IDENTIFICATION</scope>
</reference>
<name>T1K540_TETUR</name>
<dbReference type="InterPro" id="IPR002657">
    <property type="entry name" value="BilAc:Na_symport/Acr3"/>
</dbReference>
<evidence type="ECO:0000256" key="4">
    <source>
        <dbReference type="ARBA" id="ARBA00022847"/>
    </source>
</evidence>
<accession>T1K540</accession>
<dbReference type="EMBL" id="CAEY01001585">
    <property type="status" value="NOT_ANNOTATED_CDS"/>
    <property type="molecule type" value="Genomic_DNA"/>
</dbReference>
<evidence type="ECO:0000256" key="2">
    <source>
        <dbReference type="ARBA" id="ARBA00006528"/>
    </source>
</evidence>
<dbReference type="InterPro" id="IPR038770">
    <property type="entry name" value="Na+/solute_symporter_sf"/>
</dbReference>
<dbReference type="PANTHER" id="PTHR10361:SF28">
    <property type="entry name" value="P3 PROTEIN-RELATED"/>
    <property type="match status" value="1"/>
</dbReference>
<protein>
    <recommendedName>
        <fullName evidence="10">Ileal sodium/bile acid cotransporter</fullName>
    </recommendedName>
</protein>
<proteinExistence type="inferred from homology"/>
<evidence type="ECO:0000313" key="9">
    <source>
        <dbReference type="Proteomes" id="UP000015104"/>
    </source>
</evidence>
<dbReference type="GO" id="GO:0008508">
    <property type="term" value="F:bile acid:sodium symporter activity"/>
    <property type="evidence" value="ECO:0007669"/>
    <property type="project" value="TreeGrafter"/>
</dbReference>
<keyword evidence="4" id="KW-0769">Symport</keyword>
<feature type="transmembrane region" description="Helical" evidence="7">
    <location>
        <begin position="23"/>
        <end position="48"/>
    </location>
</feature>
<dbReference type="HOGENOM" id="CLU_034788_7_0_1"/>
<dbReference type="PANTHER" id="PTHR10361">
    <property type="entry name" value="SODIUM-BILE ACID COTRANSPORTER"/>
    <property type="match status" value="1"/>
</dbReference>
<dbReference type="Proteomes" id="UP000015104">
    <property type="component" value="Unassembled WGS sequence"/>
</dbReference>
<keyword evidence="5 7" id="KW-1133">Transmembrane helix</keyword>
<feature type="transmembrane region" description="Helical" evidence="7">
    <location>
        <begin position="82"/>
        <end position="104"/>
    </location>
</feature>